<evidence type="ECO:0000313" key="3">
    <source>
        <dbReference type="EMBL" id="SSA46057.1"/>
    </source>
</evidence>
<protein>
    <submittedName>
        <fullName evidence="2">Putative alpha/beta hydrolase family protein DUF2235</fullName>
    </submittedName>
    <submittedName>
        <fullName evidence="3">Uncharacterized alpha/beta hydrolase domain</fullName>
    </submittedName>
</protein>
<name>A0A2Y9AU93_9RHOB</name>
<dbReference type="RefSeq" id="WP_109564480.1">
    <property type="nucleotide sequence ID" value="NZ_QGDJ01000004.1"/>
</dbReference>
<evidence type="ECO:0000259" key="1">
    <source>
        <dbReference type="Pfam" id="PF09994"/>
    </source>
</evidence>
<dbReference type="Proteomes" id="UP000245839">
    <property type="component" value="Unassembled WGS sequence"/>
</dbReference>
<reference evidence="3 5" key="1">
    <citation type="submission" date="2016-10" db="EMBL/GenBank/DDBJ databases">
        <authorList>
            <person name="Cai Z."/>
        </authorList>
    </citation>
    <scope>NUCLEOTIDE SEQUENCE [LARGE SCALE GENOMIC DNA]</scope>
    <source>
        <strain evidence="3 5">DSM 25227</strain>
    </source>
</reference>
<dbReference type="PANTHER" id="PTHR33840:SF1">
    <property type="entry name" value="TLE1 PHOSPHOLIPASE DOMAIN-CONTAINING PROTEIN"/>
    <property type="match status" value="1"/>
</dbReference>
<keyword evidence="4" id="KW-1185">Reference proteome</keyword>
<dbReference type="PANTHER" id="PTHR33840">
    <property type="match status" value="1"/>
</dbReference>
<evidence type="ECO:0000313" key="2">
    <source>
        <dbReference type="EMBL" id="PWJ19395.1"/>
    </source>
</evidence>
<dbReference type="GO" id="GO:0016787">
    <property type="term" value="F:hydrolase activity"/>
    <property type="evidence" value="ECO:0007669"/>
    <property type="project" value="UniProtKB-KW"/>
</dbReference>
<gene>
    <name evidence="2" type="ORF">BCF38_104332</name>
    <name evidence="3" type="ORF">SAMN05421539_104332</name>
</gene>
<evidence type="ECO:0000313" key="5">
    <source>
        <dbReference type="Proteomes" id="UP000251571"/>
    </source>
</evidence>
<proteinExistence type="predicted"/>
<dbReference type="InterPro" id="IPR018712">
    <property type="entry name" value="Tle1-like_cat"/>
</dbReference>
<evidence type="ECO:0000313" key="4">
    <source>
        <dbReference type="Proteomes" id="UP000245839"/>
    </source>
</evidence>
<accession>A0A2Y9AU93</accession>
<dbReference type="EMBL" id="UETC01000004">
    <property type="protein sequence ID" value="SSA46057.1"/>
    <property type="molecule type" value="Genomic_DNA"/>
</dbReference>
<dbReference type="AlphaFoldDB" id="A0A2Y9AU93"/>
<feature type="domain" description="T6SS Phospholipase effector Tle1-like catalytic" evidence="1">
    <location>
        <begin position="1"/>
        <end position="104"/>
    </location>
</feature>
<dbReference type="EMBL" id="QGDJ01000004">
    <property type="protein sequence ID" value="PWJ19395.1"/>
    <property type="molecule type" value="Genomic_DNA"/>
</dbReference>
<dbReference type="Pfam" id="PF09994">
    <property type="entry name" value="T6SS_Tle1-like_cat"/>
    <property type="match status" value="1"/>
</dbReference>
<sequence length="211" mass="23163">MGVWDTVGALGVPGHFTAAPLFNRHFMFHDTDLSEMVRAARHAVSVDERRKSFRPTLWTNLDALNDAREGRPYRQAWFAGDHGSVGGGGEITALSSIALRWVLEGAAAAGLEFDEILLEAIARECDPTGPLFNADPPRGGPVAALMRQFGAARAPVTRLEDVHAAVRTRWVHEGDGDGFRPYRPEPLQGLAREFEAWRESRIRAPRATPSA</sequence>
<organism evidence="3 5">
    <name type="scientific">Jannaschia seohaensis</name>
    <dbReference type="NCBI Taxonomy" id="475081"/>
    <lineage>
        <taxon>Bacteria</taxon>
        <taxon>Pseudomonadati</taxon>
        <taxon>Pseudomonadota</taxon>
        <taxon>Alphaproteobacteria</taxon>
        <taxon>Rhodobacterales</taxon>
        <taxon>Roseobacteraceae</taxon>
        <taxon>Jannaschia</taxon>
    </lineage>
</organism>
<keyword evidence="3" id="KW-0378">Hydrolase</keyword>
<dbReference type="OrthoDB" id="4378831at2"/>
<dbReference type="Proteomes" id="UP000251571">
    <property type="component" value="Unassembled WGS sequence"/>
</dbReference>
<reference evidence="2 4" key="2">
    <citation type="submission" date="2018-03" db="EMBL/GenBank/DDBJ databases">
        <title>Genomic Encyclopedia of Archaeal and Bacterial Type Strains, Phase II (KMG-II): from individual species to whole genera.</title>
        <authorList>
            <person name="Goeker M."/>
        </authorList>
    </citation>
    <scope>NUCLEOTIDE SEQUENCE [LARGE SCALE GENOMIC DNA]</scope>
    <source>
        <strain evidence="2 4">DSM 25227</strain>
    </source>
</reference>